<dbReference type="Pfam" id="PF13439">
    <property type="entry name" value="Glyco_transf_4"/>
    <property type="match status" value="1"/>
</dbReference>
<dbReference type="EMBL" id="CP011361">
    <property type="protein sequence ID" value="AKG03776.1"/>
    <property type="molecule type" value="Genomic_DNA"/>
</dbReference>
<feature type="domain" description="Glycosyltransferase subfamily 4-like N-terminal" evidence="2">
    <location>
        <begin position="19"/>
        <end position="194"/>
    </location>
</feature>
<accession>K2GLK1</accession>
<dbReference type="OrthoDB" id="9811902at2"/>
<evidence type="ECO:0000259" key="1">
    <source>
        <dbReference type="Pfam" id="PF00534"/>
    </source>
</evidence>
<dbReference type="InterPro" id="IPR001296">
    <property type="entry name" value="Glyco_trans_1"/>
</dbReference>
<keyword evidence="5" id="KW-1185">Reference proteome</keyword>
<gene>
    <name evidence="3" type="ORF">AAV35_002540</name>
    <name evidence="4" type="ORF">MJ3_09143</name>
</gene>
<reference evidence="3" key="3">
    <citation type="submission" date="2016-11" db="EMBL/GenBank/DDBJ databases">
        <title>Salimicrobium jeotgali MJ3, isolated from Myulchi jeot, a traditional Korean fermented seafood.</title>
        <authorList>
            <person name="Kim K.H."/>
            <person name="Jeon C.O."/>
            <person name="Jin H.M."/>
        </authorList>
    </citation>
    <scope>NUCLEOTIDE SEQUENCE</scope>
    <source>
        <strain evidence="3">MJ3</strain>
    </source>
</reference>
<dbReference type="AlphaFoldDB" id="K2GLK1"/>
<dbReference type="Proteomes" id="UP000011746">
    <property type="component" value="Unassembled WGS sequence"/>
</dbReference>
<evidence type="ECO:0000313" key="3">
    <source>
        <dbReference type="EMBL" id="AKG03776.1"/>
    </source>
</evidence>
<protein>
    <submittedName>
        <fullName evidence="4">Glycosyl transferase, group 1 family protein</fullName>
    </submittedName>
</protein>
<dbReference type="RefSeq" id="WP_008590702.1">
    <property type="nucleotide sequence ID" value="NZ_AMPQ01000012.1"/>
</dbReference>
<feature type="domain" description="Glycosyl transferase family 1" evidence="1">
    <location>
        <begin position="201"/>
        <end position="371"/>
    </location>
</feature>
<evidence type="ECO:0000313" key="6">
    <source>
        <dbReference type="Proteomes" id="UP000092654"/>
    </source>
</evidence>
<dbReference type="Proteomes" id="UP000092654">
    <property type="component" value="Chromosome"/>
</dbReference>
<evidence type="ECO:0000313" key="4">
    <source>
        <dbReference type="EMBL" id="EKE31259.1"/>
    </source>
</evidence>
<dbReference type="KEGG" id="sje:AAV35_002540"/>
<dbReference type="SUPFAM" id="SSF53756">
    <property type="entry name" value="UDP-Glycosyltransferase/glycogen phosphorylase"/>
    <property type="match status" value="1"/>
</dbReference>
<keyword evidence="4" id="KW-0808">Transferase</keyword>
<dbReference type="eggNOG" id="COG0438">
    <property type="taxonomic scope" value="Bacteria"/>
</dbReference>
<evidence type="ECO:0000313" key="5">
    <source>
        <dbReference type="Proteomes" id="UP000011746"/>
    </source>
</evidence>
<dbReference type="PANTHER" id="PTHR12526">
    <property type="entry name" value="GLYCOSYLTRANSFERASE"/>
    <property type="match status" value="1"/>
</dbReference>
<organism evidence="4 5">
    <name type="scientific">Salimicrobium jeotgali</name>
    <dbReference type="NCBI Taxonomy" id="1230341"/>
    <lineage>
        <taxon>Bacteria</taxon>
        <taxon>Bacillati</taxon>
        <taxon>Bacillota</taxon>
        <taxon>Bacilli</taxon>
        <taxon>Bacillales</taxon>
        <taxon>Bacillaceae</taxon>
        <taxon>Salimicrobium</taxon>
    </lineage>
</organism>
<dbReference type="Gene3D" id="3.40.50.2000">
    <property type="entry name" value="Glycogen Phosphorylase B"/>
    <property type="match status" value="2"/>
</dbReference>
<dbReference type="STRING" id="1230341.AAV35_002540"/>
<reference evidence="6" key="2">
    <citation type="submission" date="2015-06" db="EMBL/GenBank/DDBJ databases">
        <title>Salimicrobium jeotgali MJ3, isolated from Myulchi jeot, a traditional Korean fermented seafood.</title>
        <authorList>
            <person name="Kim K.H."/>
            <person name="Jeon C.O."/>
            <person name="Jin H.M."/>
        </authorList>
    </citation>
    <scope>NUCLEOTIDE SEQUENCE [LARGE SCALE GENOMIC DNA]</scope>
    <source>
        <strain evidence="6">MJ3</strain>
    </source>
</reference>
<evidence type="ECO:0000259" key="2">
    <source>
        <dbReference type="Pfam" id="PF13439"/>
    </source>
</evidence>
<proteinExistence type="predicted"/>
<dbReference type="EMBL" id="AMPQ01000012">
    <property type="protein sequence ID" value="EKE31259.1"/>
    <property type="molecule type" value="Genomic_DNA"/>
</dbReference>
<dbReference type="Pfam" id="PF00534">
    <property type="entry name" value="Glycos_transf_1"/>
    <property type="match status" value="1"/>
</dbReference>
<dbReference type="InterPro" id="IPR028098">
    <property type="entry name" value="Glyco_trans_4-like_N"/>
</dbReference>
<sequence>MNVLVVSHFYRPYSKVAAQRINYLTDYLDKLNHKVTVIKVSNEVYGNNLTKEEINLANTIKIDSIEAESKVLKIKPLIKLIYIIKYALRINHHLKNKNIDFLYLNGGPFYYFPLARFFKWKYKTKYVLDFRDPWVVGHYNRSSNFFSKCVEKICLKGADLVVNVTGSAMKKQIKAHQIKKSNKFIVIPNGYDESKVPKLNDNFENSNKNQGKLIIGIFGKFSHYKESSVDMLLEAITELSIKNKIKIVHIGEKEKEKYLIEKSKKYGLENILEFNGVLPYEEGIKRLKECNVLMLNHRQPEMVGTKIYDYIYLNKPIVAFPTQSNDEISLLLSNFSNSFLVYSKEELVVSLKRIVEHNLKLLEKEINVKNYSREKQTKKLVDKLIEIEKR</sequence>
<dbReference type="GO" id="GO:0016757">
    <property type="term" value="F:glycosyltransferase activity"/>
    <property type="evidence" value="ECO:0007669"/>
    <property type="project" value="InterPro"/>
</dbReference>
<name>K2GLK1_9BACI</name>
<reference evidence="4 5" key="1">
    <citation type="journal article" date="2012" name="J. Bacteriol.">
        <title>Draft Genome Sequence of Salimicrobium sp. Strain MJ3, Isolated from Myulchi-Jeot, Korean Fermented Seafood.</title>
        <authorList>
            <person name="Lee S.H."/>
            <person name="Jung J.Y."/>
            <person name="Jeon C.O."/>
        </authorList>
    </citation>
    <scope>NUCLEOTIDE SEQUENCE [LARGE SCALE GENOMIC DNA]</scope>
    <source>
        <strain evidence="4 5">MJ3</strain>
    </source>
</reference>